<evidence type="ECO:0000313" key="8">
    <source>
        <dbReference type="EMBL" id="KMW57333.1"/>
    </source>
</evidence>
<dbReference type="RefSeq" id="WP_049643070.1">
    <property type="nucleotide sequence ID" value="NZ_LFTY01000002.1"/>
</dbReference>
<dbReference type="STRING" id="1675527.AIOL_002296"/>
<keyword evidence="3 6" id="KW-1133">Transmembrane helix</keyword>
<sequence>MLWSLLKMVLFFCVVAALAVGAGYLLEAGGGVRVALGGMEYNLGPIQALVLLLLLLLTFWLVLKLSGILVALIRFLNGDDTAITRYFDRNREKRGFKALSDTMVALASGDGREAMHQAVRAERLLQKPELTNLLAAQAAEMSGDTKRAETVYRALLEHEPTRFVGVRGIMKQKLAEGDTATALKLAEKAFALKPKHGDTQDVLLQLQASKEDWAGARKTLAAKLSSGTLPRDVHRRRDAVLALSQAKSSDEIGDDAVAHQEAIEANRLSPDLVPAAVMAARRHIVEDKQRYATRVIKKAWATAPHPELAAAFAAIVPDETAQARFKRFSPLLRAHPDDPETKMLEAELQIAAENFPAARRAMGDLANEEPSARALSIMAAIERGEGSDDAVVRGWLTRAISAPRGPQWVCDNCQSIHGTWEPVCGNCGAFDTLTWRAPNEAEVSVPGSSDMLPLLVGEAEVDSPEDAILDPDADPSDGEVISLEAGDADDPIENAKSAN</sequence>
<reference evidence="8 9" key="1">
    <citation type="submission" date="2015-06" db="EMBL/GenBank/DDBJ databases">
        <title>Draft genome sequence of an Alphaproteobacteria species associated to the Mediterranean sponge Oscarella lobularis.</title>
        <authorList>
            <person name="Jourda C."/>
            <person name="Santini S."/>
            <person name="Claverie J.-M."/>
        </authorList>
    </citation>
    <scope>NUCLEOTIDE SEQUENCE [LARGE SCALE GENOMIC DNA]</scope>
    <source>
        <strain evidence="8">IGS</strain>
    </source>
</reference>
<evidence type="ECO:0000256" key="3">
    <source>
        <dbReference type="ARBA" id="ARBA00022989"/>
    </source>
</evidence>
<evidence type="ECO:0000256" key="1">
    <source>
        <dbReference type="ARBA" id="ARBA00004370"/>
    </source>
</evidence>
<proteinExistence type="predicted"/>
<feature type="domain" description="HemY N-terminal" evidence="7">
    <location>
        <begin position="30"/>
        <end position="143"/>
    </location>
</feature>
<dbReference type="PATRIC" id="fig|1675527.3.peg.2410"/>
<name>A0A0J9GUS9_9RHOB</name>
<evidence type="ECO:0000259" key="7">
    <source>
        <dbReference type="Pfam" id="PF07219"/>
    </source>
</evidence>
<dbReference type="SUPFAM" id="SSF48452">
    <property type="entry name" value="TPR-like"/>
    <property type="match status" value="1"/>
</dbReference>
<dbReference type="InterPro" id="IPR016982">
    <property type="entry name" value="Mms48"/>
</dbReference>
<dbReference type="PIRSF" id="PIRSF031802">
    <property type="entry name" value="UCP031802"/>
    <property type="match status" value="1"/>
</dbReference>
<gene>
    <name evidence="8" type="ORF">AIOL_002296</name>
</gene>
<evidence type="ECO:0000256" key="6">
    <source>
        <dbReference type="SAM" id="Phobius"/>
    </source>
</evidence>
<keyword evidence="2 6" id="KW-0812">Transmembrane</keyword>
<dbReference type="InterPro" id="IPR011990">
    <property type="entry name" value="TPR-like_helical_dom_sf"/>
</dbReference>
<evidence type="ECO:0000256" key="2">
    <source>
        <dbReference type="ARBA" id="ARBA00022692"/>
    </source>
</evidence>
<dbReference type="Proteomes" id="UP000037178">
    <property type="component" value="Unassembled WGS sequence"/>
</dbReference>
<dbReference type="Pfam" id="PF07219">
    <property type="entry name" value="HemY_N"/>
    <property type="match status" value="1"/>
</dbReference>
<feature type="compositionally biased region" description="Acidic residues" evidence="5">
    <location>
        <begin position="465"/>
        <end position="477"/>
    </location>
</feature>
<keyword evidence="9" id="KW-1185">Reference proteome</keyword>
<feature type="region of interest" description="Disordered" evidence="5">
    <location>
        <begin position="465"/>
        <end position="499"/>
    </location>
</feature>
<dbReference type="InterPro" id="IPR010817">
    <property type="entry name" value="HemY_N"/>
</dbReference>
<dbReference type="AlphaFoldDB" id="A0A0J9GUS9"/>
<evidence type="ECO:0000256" key="5">
    <source>
        <dbReference type="SAM" id="MobiDB-lite"/>
    </source>
</evidence>
<comment type="caution">
    <text evidence="8">The sequence shown here is derived from an EMBL/GenBank/DDBJ whole genome shotgun (WGS) entry which is preliminary data.</text>
</comment>
<dbReference type="EMBL" id="LFTY01000002">
    <property type="protein sequence ID" value="KMW57333.1"/>
    <property type="molecule type" value="Genomic_DNA"/>
</dbReference>
<organism evidence="8 9">
    <name type="scientific">Candidatus Rhodobacter oscarellae</name>
    <dbReference type="NCBI Taxonomy" id="1675527"/>
    <lineage>
        <taxon>Bacteria</taxon>
        <taxon>Pseudomonadati</taxon>
        <taxon>Pseudomonadota</taxon>
        <taxon>Alphaproteobacteria</taxon>
        <taxon>Rhodobacterales</taxon>
        <taxon>Rhodobacter group</taxon>
        <taxon>Rhodobacter</taxon>
    </lineage>
</organism>
<evidence type="ECO:0000256" key="4">
    <source>
        <dbReference type="ARBA" id="ARBA00023136"/>
    </source>
</evidence>
<dbReference type="GO" id="GO:0016020">
    <property type="term" value="C:membrane"/>
    <property type="evidence" value="ECO:0007669"/>
    <property type="project" value="UniProtKB-SubCell"/>
</dbReference>
<feature type="transmembrane region" description="Helical" evidence="6">
    <location>
        <begin position="44"/>
        <end position="63"/>
    </location>
</feature>
<accession>A0A0J9GUS9</accession>
<protein>
    <recommendedName>
        <fullName evidence="7">HemY N-terminal domain-containing protein</fullName>
    </recommendedName>
</protein>
<dbReference type="Gene3D" id="1.25.40.10">
    <property type="entry name" value="Tetratricopeptide repeat domain"/>
    <property type="match status" value="1"/>
</dbReference>
<dbReference type="OrthoDB" id="9798343at2"/>
<keyword evidence="4 6" id="KW-0472">Membrane</keyword>
<comment type="subcellular location">
    <subcellularLocation>
        <location evidence="1">Membrane</location>
    </subcellularLocation>
</comment>
<evidence type="ECO:0000313" key="9">
    <source>
        <dbReference type="Proteomes" id="UP000037178"/>
    </source>
</evidence>